<evidence type="ECO:0000256" key="8">
    <source>
        <dbReference type="SAM" id="MobiDB-lite"/>
    </source>
</evidence>
<dbReference type="GO" id="GO:0004601">
    <property type="term" value="F:peroxidase activity"/>
    <property type="evidence" value="ECO:0007669"/>
    <property type="project" value="UniProtKB-KW"/>
</dbReference>
<feature type="domain" description="Catalase core" evidence="10">
    <location>
        <begin position="52"/>
        <end position="367"/>
    </location>
</feature>
<evidence type="ECO:0000256" key="3">
    <source>
        <dbReference type="ARBA" id="ARBA00022617"/>
    </source>
</evidence>
<sequence>MSLFRYTRAGREPDSPRPPHSPLLWIGLIALIAGAVVLAFAWLAGWIGRDRVTAQTFTDTIEATGAKHAGFRRAHSKGVCVSGSFQGTPDGAALSSARVFRQQQVPVLGRLSIGGGDPHGADASARVRSMALQLVTDDGQEWRTAMNSFPFFAVPTTEAFLEQTRAGIPDPATGKPDPAKQAAIAAKYPSARAFGAWAKSAPWSTSWANTDYNGVNSFRFIAADGTEQAVRWSMLPQAAFEAMSPEQRAQASVDYLADEFAQRLAQGPVRWDMWITLAEPGDAINDPSIPWPDTRRRVKAGTLSLTAMQPQANGACNNVNFDPLILPSGIAGTDDPILAARSAVYSESFNRRERETASGAAPAGGARR</sequence>
<evidence type="ECO:0000256" key="7">
    <source>
        <dbReference type="PIRNR" id="PIRNR000296"/>
    </source>
</evidence>
<evidence type="ECO:0000313" key="11">
    <source>
        <dbReference type="EMBL" id="WNH49083.1"/>
    </source>
</evidence>
<dbReference type="SMART" id="SM01060">
    <property type="entry name" value="Catalase"/>
    <property type="match status" value="1"/>
</dbReference>
<evidence type="ECO:0000256" key="5">
    <source>
        <dbReference type="ARBA" id="ARBA00023002"/>
    </source>
</evidence>
<dbReference type="CDD" id="cd08153">
    <property type="entry name" value="srpA_like"/>
    <property type="match status" value="1"/>
</dbReference>
<reference evidence="11 12" key="1">
    <citation type="submission" date="2022-12" db="EMBL/GenBank/DDBJ databases">
        <title>Two new species, Stenotrophomonas aracearum and Stenotrophomonas oahuensis, isolated from Anthurium (Araceae family) in Hawaii.</title>
        <authorList>
            <person name="Chunag S.C."/>
            <person name="Dobhal S."/>
            <person name="Alvarez A."/>
            <person name="Arif M."/>
        </authorList>
    </citation>
    <scope>NUCLEOTIDE SEQUENCE [LARGE SCALE GENOMIC DNA]</scope>
    <source>
        <strain evidence="11 12">A5588</strain>
    </source>
</reference>
<dbReference type="Pfam" id="PF00199">
    <property type="entry name" value="Catalase"/>
    <property type="match status" value="1"/>
</dbReference>
<evidence type="ECO:0000256" key="1">
    <source>
        <dbReference type="ARBA" id="ARBA00005329"/>
    </source>
</evidence>
<evidence type="ECO:0000256" key="2">
    <source>
        <dbReference type="ARBA" id="ARBA00022559"/>
    </source>
</evidence>
<keyword evidence="5 7" id="KW-0560">Oxidoreductase</keyword>
<dbReference type="SUPFAM" id="SSF56634">
    <property type="entry name" value="Heme-dependent catalase-like"/>
    <property type="match status" value="1"/>
</dbReference>
<keyword evidence="6 7" id="KW-0408">Iron</keyword>
<evidence type="ECO:0000256" key="6">
    <source>
        <dbReference type="ARBA" id="ARBA00023004"/>
    </source>
</evidence>
<feature type="transmembrane region" description="Helical" evidence="9">
    <location>
        <begin position="23"/>
        <end position="47"/>
    </location>
</feature>
<dbReference type="InterPro" id="IPR020835">
    <property type="entry name" value="Catalase_sf"/>
</dbReference>
<name>A0ABY9YEF1_9GAMM</name>
<keyword evidence="9" id="KW-1133">Transmembrane helix</keyword>
<keyword evidence="9" id="KW-0472">Membrane</keyword>
<keyword evidence="12" id="KW-1185">Reference proteome</keyword>
<protein>
    <recommendedName>
        <fullName evidence="7">Catalase-related peroxidase</fullName>
        <ecNumber evidence="7">1.11.1.-</ecNumber>
    </recommendedName>
</protein>
<dbReference type="PROSITE" id="PS51402">
    <property type="entry name" value="CATALASE_3"/>
    <property type="match status" value="1"/>
</dbReference>
<keyword evidence="4 7" id="KW-0479">Metal-binding</keyword>
<dbReference type="InterPro" id="IPR011614">
    <property type="entry name" value="Catalase_core"/>
</dbReference>
<evidence type="ECO:0000256" key="9">
    <source>
        <dbReference type="SAM" id="Phobius"/>
    </source>
</evidence>
<feature type="compositionally biased region" description="Low complexity" evidence="8">
    <location>
        <begin position="357"/>
        <end position="368"/>
    </location>
</feature>
<keyword evidence="9" id="KW-0812">Transmembrane</keyword>
<dbReference type="PANTHER" id="PTHR11465">
    <property type="entry name" value="CATALASE"/>
    <property type="match status" value="1"/>
</dbReference>
<feature type="region of interest" description="Disordered" evidence="8">
    <location>
        <begin position="347"/>
        <end position="368"/>
    </location>
</feature>
<comment type="function">
    <text evidence="7">Has an organic peroxide-dependent peroxidase activity.</text>
</comment>
<dbReference type="PANTHER" id="PTHR11465:SF9">
    <property type="entry name" value="CATALASE"/>
    <property type="match status" value="1"/>
</dbReference>
<dbReference type="RefSeq" id="WP_311183567.1">
    <property type="nucleotide sequence ID" value="NZ_CP115543.1"/>
</dbReference>
<comment type="cofactor">
    <cofactor evidence="7">
        <name>heme</name>
        <dbReference type="ChEBI" id="CHEBI:30413"/>
    </cofactor>
</comment>
<dbReference type="Proteomes" id="UP001305421">
    <property type="component" value="Chromosome"/>
</dbReference>
<dbReference type="Gene3D" id="2.40.180.10">
    <property type="entry name" value="Catalase core domain"/>
    <property type="match status" value="1"/>
</dbReference>
<dbReference type="Gene3D" id="1.20.1280.120">
    <property type="match status" value="1"/>
</dbReference>
<keyword evidence="3 7" id="KW-0349">Heme</keyword>
<organism evidence="11 12">
    <name type="scientific">Stenotrophomonas aracearum</name>
    <dbReference type="NCBI Taxonomy" id="3003272"/>
    <lineage>
        <taxon>Bacteria</taxon>
        <taxon>Pseudomonadati</taxon>
        <taxon>Pseudomonadota</taxon>
        <taxon>Gammaproteobacteria</taxon>
        <taxon>Lysobacterales</taxon>
        <taxon>Lysobacteraceae</taxon>
        <taxon>Stenotrophomonas</taxon>
    </lineage>
</organism>
<evidence type="ECO:0000256" key="4">
    <source>
        <dbReference type="ARBA" id="ARBA00022723"/>
    </source>
</evidence>
<dbReference type="EMBL" id="CP115543">
    <property type="protein sequence ID" value="WNH49083.1"/>
    <property type="molecule type" value="Genomic_DNA"/>
</dbReference>
<gene>
    <name evidence="11" type="ORF">PDM28_01745</name>
</gene>
<proteinExistence type="inferred from homology"/>
<dbReference type="EC" id="1.11.1.-" evidence="7"/>
<dbReference type="InterPro" id="IPR024168">
    <property type="entry name" value="Catalase_SrpA-type_pred"/>
</dbReference>
<comment type="similarity">
    <text evidence="1 7">Belongs to the catalase family.</text>
</comment>
<dbReference type="InterPro" id="IPR018028">
    <property type="entry name" value="Catalase"/>
</dbReference>
<keyword evidence="2 7" id="KW-0575">Peroxidase</keyword>
<accession>A0ABY9YEF1</accession>
<evidence type="ECO:0000259" key="10">
    <source>
        <dbReference type="SMART" id="SM01060"/>
    </source>
</evidence>
<evidence type="ECO:0000313" key="12">
    <source>
        <dbReference type="Proteomes" id="UP001305421"/>
    </source>
</evidence>
<dbReference type="PIRSF" id="PIRSF000296">
    <property type="entry name" value="SrpA"/>
    <property type="match status" value="1"/>
</dbReference>